<evidence type="ECO:0000256" key="2">
    <source>
        <dbReference type="ARBA" id="ARBA00008034"/>
    </source>
</evidence>
<feature type="transmembrane region" description="Helical" evidence="7">
    <location>
        <begin position="247"/>
        <end position="264"/>
    </location>
</feature>
<evidence type="ECO:0000313" key="8">
    <source>
        <dbReference type="EMBL" id="RLE11478.1"/>
    </source>
</evidence>
<evidence type="ECO:0000256" key="3">
    <source>
        <dbReference type="ARBA" id="ARBA00022692"/>
    </source>
</evidence>
<comment type="subcellular location">
    <subcellularLocation>
        <location evidence="6">Cell membrane</location>
        <topology evidence="6">Multi-pass membrane protein</topology>
    </subcellularLocation>
    <subcellularLocation>
        <location evidence="1">Membrane</location>
        <topology evidence="1">Multi-pass membrane protein</topology>
    </subcellularLocation>
</comment>
<evidence type="ECO:0000256" key="1">
    <source>
        <dbReference type="ARBA" id="ARBA00004141"/>
    </source>
</evidence>
<dbReference type="InterPro" id="IPR037294">
    <property type="entry name" value="ABC_BtuC-like"/>
</dbReference>
<dbReference type="SUPFAM" id="SSF81345">
    <property type="entry name" value="ABC transporter involved in vitamin B12 uptake, BtuC"/>
    <property type="match status" value="1"/>
</dbReference>
<sequence length="270" mass="28444">MILLPLNIITTTLIGASLAGVACSLIGVFVVRMKLSSLGFCMSHAAFAGAALGLTLSFNPLLMAMIFSLTSALLLGPVAEKAKLHPDVILGVMFSLMLALGLIFLSLAPGTAMTSSAMGILWGSVLGINKTDLLQLGIFTGITLGLIVLFFKEFQAIMFSRKLAEASGINTKPFLYVILFLTGITIALTLKLVGGLLIFALVVNPASSVYQFFYDIKKIILVSPLVGVGYCMLGILISLLFDLPVGSSIAIVSSICFGASVVFSPKRKRG</sequence>
<evidence type="ECO:0000256" key="5">
    <source>
        <dbReference type="ARBA" id="ARBA00023136"/>
    </source>
</evidence>
<dbReference type="GO" id="GO:0055085">
    <property type="term" value="P:transmembrane transport"/>
    <property type="evidence" value="ECO:0007669"/>
    <property type="project" value="InterPro"/>
</dbReference>
<feature type="transmembrane region" description="Helical" evidence="7">
    <location>
        <begin position="38"/>
        <end position="56"/>
    </location>
</feature>
<comment type="similarity">
    <text evidence="2 6">Belongs to the ABC-3 integral membrane protein family.</text>
</comment>
<comment type="caution">
    <text evidence="8">The sequence shown here is derived from an EMBL/GenBank/DDBJ whole genome shotgun (WGS) entry which is preliminary data.</text>
</comment>
<dbReference type="Gene3D" id="1.10.3470.10">
    <property type="entry name" value="ABC transporter involved in vitamin B12 uptake, BtuC"/>
    <property type="match status" value="1"/>
</dbReference>
<protein>
    <submittedName>
        <fullName evidence="8">Metal ABC transporter permease</fullName>
    </submittedName>
</protein>
<dbReference type="GO" id="GO:0043190">
    <property type="term" value="C:ATP-binding cassette (ABC) transporter complex"/>
    <property type="evidence" value="ECO:0007669"/>
    <property type="project" value="InterPro"/>
</dbReference>
<evidence type="ECO:0000256" key="4">
    <source>
        <dbReference type="ARBA" id="ARBA00022989"/>
    </source>
</evidence>
<evidence type="ECO:0000256" key="7">
    <source>
        <dbReference type="SAM" id="Phobius"/>
    </source>
</evidence>
<feature type="transmembrane region" description="Helical" evidence="7">
    <location>
        <begin position="133"/>
        <end position="152"/>
    </location>
</feature>
<evidence type="ECO:0000313" key="9">
    <source>
        <dbReference type="Proteomes" id="UP000280417"/>
    </source>
</evidence>
<dbReference type="EMBL" id="QMQA01000248">
    <property type="protein sequence ID" value="RLE11478.1"/>
    <property type="molecule type" value="Genomic_DNA"/>
</dbReference>
<dbReference type="GO" id="GO:0010043">
    <property type="term" value="P:response to zinc ion"/>
    <property type="evidence" value="ECO:0007669"/>
    <property type="project" value="TreeGrafter"/>
</dbReference>
<proteinExistence type="inferred from homology"/>
<dbReference type="Pfam" id="PF00950">
    <property type="entry name" value="ABC-3"/>
    <property type="match status" value="1"/>
</dbReference>
<organism evidence="8 9">
    <name type="scientific">Aerophobetes bacterium</name>
    <dbReference type="NCBI Taxonomy" id="2030807"/>
    <lineage>
        <taxon>Bacteria</taxon>
        <taxon>Candidatus Aerophobota</taxon>
    </lineage>
</organism>
<dbReference type="Proteomes" id="UP000280417">
    <property type="component" value="Unassembled WGS sequence"/>
</dbReference>
<evidence type="ECO:0000256" key="6">
    <source>
        <dbReference type="RuleBase" id="RU003943"/>
    </source>
</evidence>
<feature type="transmembrane region" description="Helical" evidence="7">
    <location>
        <begin position="6"/>
        <end position="31"/>
    </location>
</feature>
<name>A0A662D9E5_UNCAE</name>
<keyword evidence="5 7" id="KW-0472">Membrane</keyword>
<dbReference type="InterPro" id="IPR001626">
    <property type="entry name" value="ABC_TroCD"/>
</dbReference>
<keyword evidence="6" id="KW-0813">Transport</keyword>
<keyword evidence="3 6" id="KW-0812">Transmembrane</keyword>
<feature type="transmembrane region" description="Helical" evidence="7">
    <location>
        <begin position="220"/>
        <end position="241"/>
    </location>
</feature>
<dbReference type="PANTHER" id="PTHR30477:SF0">
    <property type="entry name" value="METAL TRANSPORT SYSTEM MEMBRANE PROTEIN TM_0125-RELATED"/>
    <property type="match status" value="1"/>
</dbReference>
<gene>
    <name evidence="8" type="ORF">DRJ04_08000</name>
</gene>
<keyword evidence="4 7" id="KW-1133">Transmembrane helix</keyword>
<dbReference type="PANTHER" id="PTHR30477">
    <property type="entry name" value="ABC-TRANSPORTER METAL-BINDING PROTEIN"/>
    <property type="match status" value="1"/>
</dbReference>
<accession>A0A662D9E5</accession>
<dbReference type="AlphaFoldDB" id="A0A662D9E5"/>
<reference evidence="8 9" key="1">
    <citation type="submission" date="2018-06" db="EMBL/GenBank/DDBJ databases">
        <title>Extensive metabolic versatility and redundancy in microbially diverse, dynamic hydrothermal sediments.</title>
        <authorList>
            <person name="Dombrowski N."/>
            <person name="Teske A."/>
            <person name="Baker B.J."/>
        </authorList>
    </citation>
    <scope>NUCLEOTIDE SEQUENCE [LARGE SCALE GENOMIC DNA]</scope>
    <source>
        <strain evidence="8">B3_G15</strain>
    </source>
</reference>
<feature type="transmembrane region" description="Helical" evidence="7">
    <location>
        <begin position="173"/>
        <end position="190"/>
    </location>
</feature>
<feature type="transmembrane region" description="Helical" evidence="7">
    <location>
        <begin position="88"/>
        <end position="113"/>
    </location>
</feature>